<feature type="domain" description="Helicase ATP-binding" evidence="2">
    <location>
        <begin position="226"/>
        <end position="444"/>
    </location>
</feature>
<reference evidence="4 5" key="1">
    <citation type="submission" date="2019-06" db="EMBL/GenBank/DDBJ databases">
        <title>Genomic insights into carbon and energy metabolism of Deferribacter autotrophicus revealed new metabolic traits in the phylum Deferribacteres.</title>
        <authorList>
            <person name="Slobodkin A.I."/>
            <person name="Slobodkina G.B."/>
            <person name="Allioux M."/>
            <person name="Alain K."/>
            <person name="Jebbar M."/>
            <person name="Shadrin V."/>
            <person name="Kublanov I.V."/>
            <person name="Toshchakov S.V."/>
            <person name="Bonch-Osmolovskaya E.A."/>
        </authorList>
    </citation>
    <scope>NUCLEOTIDE SEQUENCE [LARGE SCALE GENOMIC DNA]</scope>
    <source>
        <strain evidence="4 5">SL50</strain>
    </source>
</reference>
<name>A0A5A8F277_9BACT</name>
<dbReference type="InterPro" id="IPR000330">
    <property type="entry name" value="SNF2_N"/>
</dbReference>
<organism evidence="4 5">
    <name type="scientific">Deferribacter autotrophicus</name>
    <dbReference type="NCBI Taxonomy" id="500465"/>
    <lineage>
        <taxon>Bacteria</taxon>
        <taxon>Pseudomonadati</taxon>
        <taxon>Deferribacterota</taxon>
        <taxon>Deferribacteres</taxon>
        <taxon>Deferribacterales</taxon>
        <taxon>Deferribacteraceae</taxon>
        <taxon>Deferribacter</taxon>
    </lineage>
</organism>
<sequence length="882" mass="101004">MDKNPCGGQVTPRRGDNYACLPQEKNKRRQVMKKFLQKYETYFFFYNVKLDWYWFPLEYVGKRDGIVFGFVVGDFPEFGDFSLHEIFSIGGTVGGAFEKARKLDELVEIVEKGGILEADADIYLDEFIKVTRSKASLQEYLETLPNSKVTFNEIEKDEENKKELSLKDFLNEFGDTLKEKVLKKLNPIYNPAQIGEWEKKENHKLNKLLRKPFNAQRHAILALAKGFYKENKKSLILTAEMGTGKTIMGMSVAYLNPKKNKRTLVVCPPHLAEKWVREIKETIPNAKVKVLRSISDIDKSKPQGIEYWVLKNTTAKLHYSVKYVKRLNDNDTLNKCPDCGVELSIDNVIGNTMPKCAVCKTPLYYADKDRFRRYGLAEYIKRKKIRIDFLILDEVHELKGGDTAVGQAMANLVSVADKTLAMTGTLMGGYAKNLFYILFRMFTKRFIEKGYTHSSVTSFERNYGVIEETRVYVKDSGRSSSIGARLKSVKVHSKPGMSPGLLPEFILDSTYFMKLSDVSDQLPEYSEYLIGVEMDELQYDIYKHFENSLVDEVKRLLVVGSTRLLGAMVNSLYALPDGARRGEIAIDPATKEEIAVAPPIDLYMLPKEKKLIELIMKEKQKNRKCAIFLEHTGTRDLIPDLVERLENNGIKTLVLRSGSPATDKREAWIKRKLKENPDTDVLICNPNLVKTGLDLLDFPTIIFFQTGYNIYTLRQASRRSWRIGQKQPVRVYYMYYNDTMQERAMKLIATKMETSLAVEGDLSENGLTSLSEGESMTIQMAKALVDGDKDNKKLEDIFSSYREKDMTTDLELDETYEIVNLTEIERKEIKTSKGKTRTIETGIETVIEKAWENAKKKEVGNYTLEYVTIDDLLKALEIEEVA</sequence>
<comment type="caution">
    <text evidence="4">The sequence shown here is derived from an EMBL/GenBank/DDBJ whole genome shotgun (WGS) entry which is preliminary data.</text>
</comment>
<evidence type="ECO:0000259" key="3">
    <source>
        <dbReference type="PROSITE" id="PS51194"/>
    </source>
</evidence>
<dbReference type="PANTHER" id="PTHR45629:SF7">
    <property type="entry name" value="DNA EXCISION REPAIR PROTEIN ERCC-6-RELATED"/>
    <property type="match status" value="1"/>
</dbReference>
<keyword evidence="5" id="KW-1185">Reference proteome</keyword>
<dbReference type="GO" id="GO:0004386">
    <property type="term" value="F:helicase activity"/>
    <property type="evidence" value="ECO:0007669"/>
    <property type="project" value="UniProtKB-KW"/>
</dbReference>
<dbReference type="PANTHER" id="PTHR45629">
    <property type="entry name" value="SNF2/RAD54 FAMILY MEMBER"/>
    <property type="match status" value="1"/>
</dbReference>
<dbReference type="InterPro" id="IPR049730">
    <property type="entry name" value="SNF2/RAD54-like_C"/>
</dbReference>
<dbReference type="Pfam" id="PF00176">
    <property type="entry name" value="SNF2-rel_dom"/>
    <property type="match status" value="1"/>
</dbReference>
<dbReference type="GO" id="GO:0016787">
    <property type="term" value="F:hydrolase activity"/>
    <property type="evidence" value="ECO:0007669"/>
    <property type="project" value="UniProtKB-KW"/>
</dbReference>
<dbReference type="InterPro" id="IPR001650">
    <property type="entry name" value="Helicase_C-like"/>
</dbReference>
<dbReference type="Proteomes" id="UP000322876">
    <property type="component" value="Unassembled WGS sequence"/>
</dbReference>
<gene>
    <name evidence="4" type="ORF">FHQ18_09410</name>
</gene>
<dbReference type="OrthoDB" id="9760715at2"/>
<evidence type="ECO:0000256" key="1">
    <source>
        <dbReference type="ARBA" id="ARBA00022801"/>
    </source>
</evidence>
<dbReference type="InterPro" id="IPR027417">
    <property type="entry name" value="P-loop_NTPase"/>
</dbReference>
<evidence type="ECO:0000313" key="4">
    <source>
        <dbReference type="EMBL" id="KAA0257550.1"/>
    </source>
</evidence>
<dbReference type="Pfam" id="PF00271">
    <property type="entry name" value="Helicase_C"/>
    <property type="match status" value="1"/>
</dbReference>
<keyword evidence="4" id="KW-0067">ATP-binding</keyword>
<dbReference type="GO" id="GO:0015616">
    <property type="term" value="F:DNA translocase activity"/>
    <property type="evidence" value="ECO:0007669"/>
    <property type="project" value="TreeGrafter"/>
</dbReference>
<dbReference type="InterPro" id="IPR014001">
    <property type="entry name" value="Helicase_ATP-bd"/>
</dbReference>
<keyword evidence="4" id="KW-0347">Helicase</keyword>
<evidence type="ECO:0000313" key="5">
    <source>
        <dbReference type="Proteomes" id="UP000322876"/>
    </source>
</evidence>
<protein>
    <submittedName>
        <fullName evidence="4">DEAD/DEAH box helicase</fullName>
    </submittedName>
</protein>
<proteinExistence type="predicted"/>
<dbReference type="SMART" id="SM00487">
    <property type="entry name" value="DEXDc"/>
    <property type="match status" value="1"/>
</dbReference>
<keyword evidence="1" id="KW-0378">Hydrolase</keyword>
<dbReference type="CDD" id="cd18793">
    <property type="entry name" value="SF2_C_SNF"/>
    <property type="match status" value="1"/>
</dbReference>
<dbReference type="Gene3D" id="3.40.50.300">
    <property type="entry name" value="P-loop containing nucleotide triphosphate hydrolases"/>
    <property type="match status" value="2"/>
</dbReference>
<dbReference type="EMBL" id="VFJB01000007">
    <property type="protein sequence ID" value="KAA0257550.1"/>
    <property type="molecule type" value="Genomic_DNA"/>
</dbReference>
<dbReference type="PROSITE" id="PS51194">
    <property type="entry name" value="HELICASE_CTER"/>
    <property type="match status" value="1"/>
</dbReference>
<dbReference type="InterPro" id="IPR050496">
    <property type="entry name" value="SNF2_RAD54_helicase_repair"/>
</dbReference>
<evidence type="ECO:0000259" key="2">
    <source>
        <dbReference type="PROSITE" id="PS51192"/>
    </source>
</evidence>
<dbReference type="AlphaFoldDB" id="A0A5A8F277"/>
<feature type="domain" description="Helicase C-terminal" evidence="3">
    <location>
        <begin position="610"/>
        <end position="768"/>
    </location>
</feature>
<dbReference type="PROSITE" id="PS51192">
    <property type="entry name" value="HELICASE_ATP_BIND_1"/>
    <property type="match status" value="1"/>
</dbReference>
<dbReference type="GO" id="GO:0005524">
    <property type="term" value="F:ATP binding"/>
    <property type="evidence" value="ECO:0007669"/>
    <property type="project" value="InterPro"/>
</dbReference>
<keyword evidence="4" id="KW-0547">Nucleotide-binding</keyword>
<accession>A0A5A8F277</accession>
<dbReference type="SUPFAM" id="SSF52540">
    <property type="entry name" value="P-loop containing nucleoside triphosphate hydrolases"/>
    <property type="match status" value="2"/>
</dbReference>
<dbReference type="GO" id="GO:0000724">
    <property type="term" value="P:double-strand break repair via homologous recombination"/>
    <property type="evidence" value="ECO:0007669"/>
    <property type="project" value="TreeGrafter"/>
</dbReference>